<comment type="subunit">
    <text evidence="4">Component of the lipopolysaccharide transport and assembly complex.</text>
</comment>
<organism evidence="6 7">
    <name type="scientific">Halioglobus maricola</name>
    <dbReference type="NCBI Taxonomy" id="2601894"/>
    <lineage>
        <taxon>Bacteria</taxon>
        <taxon>Pseudomonadati</taxon>
        <taxon>Pseudomonadota</taxon>
        <taxon>Gammaproteobacteria</taxon>
        <taxon>Cellvibrionales</taxon>
        <taxon>Halieaceae</taxon>
        <taxon>Halioglobus</taxon>
    </lineage>
</organism>
<evidence type="ECO:0000313" key="7">
    <source>
        <dbReference type="Proteomes" id="UP000326287"/>
    </source>
</evidence>
<dbReference type="NCBIfam" id="TIGR03002">
    <property type="entry name" value="outer_YhbN_LptA"/>
    <property type="match status" value="1"/>
</dbReference>
<dbReference type="GO" id="GO:0001530">
    <property type="term" value="F:lipopolysaccharide binding"/>
    <property type="evidence" value="ECO:0007669"/>
    <property type="project" value="InterPro"/>
</dbReference>
<comment type="similarity">
    <text evidence="4">Belongs to the LptA family.</text>
</comment>
<feature type="domain" description="Organic solvent tolerance-like N-terminal" evidence="5">
    <location>
        <begin position="47"/>
        <end position="156"/>
    </location>
</feature>
<reference evidence="6 7" key="1">
    <citation type="submission" date="2019-02" db="EMBL/GenBank/DDBJ databases">
        <authorList>
            <person name="Li S.-H."/>
        </authorList>
    </citation>
    <scope>NUCLEOTIDE SEQUENCE [LARGE SCALE GENOMIC DNA]</scope>
    <source>
        <strain evidence="6 7">IMCC14385</strain>
    </source>
</reference>
<dbReference type="PANTHER" id="PTHR36504:SF1">
    <property type="entry name" value="LIPOPOLYSACCHARIDE EXPORT SYSTEM PROTEIN LPTA"/>
    <property type="match status" value="1"/>
</dbReference>
<comment type="subcellular location">
    <subcellularLocation>
        <location evidence="4">Periplasm</location>
    </subcellularLocation>
</comment>
<keyword evidence="2 4" id="KW-0732">Signal</keyword>
<dbReference type="InterPro" id="IPR052037">
    <property type="entry name" value="LPS_export_LptA"/>
</dbReference>
<evidence type="ECO:0000256" key="2">
    <source>
        <dbReference type="ARBA" id="ARBA00022729"/>
    </source>
</evidence>
<comment type="function">
    <text evidence="4">Involved in the assembly of lipopolysaccharide (LPS). Required for the translocation of LPS from the inner membrane to the outer membrane. May form a bridge between the inner membrane and the outer membrane, via interactions with LptC and LptD, thereby facilitating LPS transfer across the periplasm.</text>
</comment>
<feature type="chain" id="PRO_5029060705" description="Lipopolysaccharide export system protein LptA" evidence="4">
    <location>
        <begin position="37"/>
        <end position="193"/>
    </location>
</feature>
<evidence type="ECO:0000259" key="5">
    <source>
        <dbReference type="Pfam" id="PF03968"/>
    </source>
</evidence>
<dbReference type="Pfam" id="PF03968">
    <property type="entry name" value="LptD_N"/>
    <property type="match status" value="1"/>
</dbReference>
<accession>A0A5P9NGP3</accession>
<dbReference type="Proteomes" id="UP000326287">
    <property type="component" value="Chromosome"/>
</dbReference>
<keyword evidence="7" id="KW-1185">Reference proteome</keyword>
<feature type="signal peptide" evidence="4">
    <location>
        <begin position="1"/>
        <end position="36"/>
    </location>
</feature>
<gene>
    <name evidence="4 6" type="primary">lptA</name>
    <name evidence="6" type="ORF">EY643_04435</name>
</gene>
<keyword evidence="3 4" id="KW-0574">Periplasm</keyword>
<dbReference type="GO" id="GO:0043165">
    <property type="term" value="P:Gram-negative-bacterium-type cell outer membrane assembly"/>
    <property type="evidence" value="ECO:0007669"/>
    <property type="project" value="UniProtKB-UniRule"/>
</dbReference>
<sequence length="193" mass="21320" precursor="true">MWRASMSSRPERPCALIARLLAAASLALVVTGPANALPDDRNQPILIEADEAVRDEKQGFTRYVGNVTMDQGSLHIEAERITVYHDAKDADRILAEGAPAHMQQQPEPEKGLIKAYANIIEYHKAEDRVQLRENASIEQEGSTVTGDSIDYFITEQLVRADSDKSREDSRVQVVIEAAALDQEEEASGDTESE</sequence>
<dbReference type="PANTHER" id="PTHR36504">
    <property type="entry name" value="LIPOPOLYSACCHARIDE EXPORT SYSTEM PROTEIN LPTA"/>
    <property type="match status" value="1"/>
</dbReference>
<evidence type="ECO:0000313" key="6">
    <source>
        <dbReference type="EMBL" id="QFU74951.1"/>
    </source>
</evidence>
<dbReference type="InterPro" id="IPR014340">
    <property type="entry name" value="LptA"/>
</dbReference>
<name>A0A5P9NGP3_9GAMM</name>
<evidence type="ECO:0000256" key="3">
    <source>
        <dbReference type="ARBA" id="ARBA00022764"/>
    </source>
</evidence>
<evidence type="ECO:0000256" key="1">
    <source>
        <dbReference type="ARBA" id="ARBA00022448"/>
    </source>
</evidence>
<dbReference type="Gene3D" id="2.60.450.10">
    <property type="entry name" value="Lipopolysaccharide (LPS) transport protein A like domain"/>
    <property type="match status" value="1"/>
</dbReference>
<dbReference type="GO" id="GO:0009279">
    <property type="term" value="C:cell outer membrane"/>
    <property type="evidence" value="ECO:0007669"/>
    <property type="project" value="TreeGrafter"/>
</dbReference>
<keyword evidence="1 4" id="KW-0813">Transport</keyword>
<dbReference type="GO" id="GO:0030288">
    <property type="term" value="C:outer membrane-bounded periplasmic space"/>
    <property type="evidence" value="ECO:0007669"/>
    <property type="project" value="TreeGrafter"/>
</dbReference>
<protein>
    <recommendedName>
        <fullName evidence="4">Lipopolysaccharide export system protein LptA</fullName>
    </recommendedName>
</protein>
<proteinExistence type="inferred from homology"/>
<dbReference type="GO" id="GO:0017089">
    <property type="term" value="F:glycolipid transfer activity"/>
    <property type="evidence" value="ECO:0007669"/>
    <property type="project" value="TreeGrafter"/>
</dbReference>
<dbReference type="HAMAP" id="MF_01914">
    <property type="entry name" value="LPS_assembly_LptA"/>
    <property type="match status" value="1"/>
</dbReference>
<dbReference type="InterPro" id="IPR005653">
    <property type="entry name" value="OstA-like_N"/>
</dbReference>
<dbReference type="OrthoDB" id="9795964at2"/>
<dbReference type="EMBL" id="CP036422">
    <property type="protein sequence ID" value="QFU74951.1"/>
    <property type="molecule type" value="Genomic_DNA"/>
</dbReference>
<evidence type="ECO:0000256" key="4">
    <source>
        <dbReference type="HAMAP-Rule" id="MF_01914"/>
    </source>
</evidence>
<dbReference type="AlphaFoldDB" id="A0A5P9NGP3"/>
<dbReference type="GO" id="GO:0015920">
    <property type="term" value="P:lipopolysaccharide transport"/>
    <property type="evidence" value="ECO:0007669"/>
    <property type="project" value="UniProtKB-UniRule"/>
</dbReference>
<dbReference type="KEGG" id="halc:EY643_04435"/>